<evidence type="ECO:0000256" key="7">
    <source>
        <dbReference type="ARBA" id="ARBA00022692"/>
    </source>
</evidence>
<evidence type="ECO:0000256" key="2">
    <source>
        <dbReference type="ARBA" id="ARBA00004916"/>
    </source>
</evidence>
<keyword evidence="7 22" id="KW-0812">Transmembrane</keyword>
<comment type="pathway">
    <text evidence="2 22">Phospholipid metabolism; phosphatidylserine biosynthesis.</text>
</comment>
<dbReference type="InterPro" id="IPR004277">
    <property type="entry name" value="PSS"/>
</dbReference>
<evidence type="ECO:0000256" key="12">
    <source>
        <dbReference type="ARBA" id="ARBA00023209"/>
    </source>
</evidence>
<dbReference type="AlphaFoldDB" id="A0AA35W1Q4"/>
<keyword evidence="9 22" id="KW-1133">Transmembrane helix</keyword>
<keyword evidence="25" id="KW-1185">Reference proteome</keyword>
<evidence type="ECO:0000256" key="3">
    <source>
        <dbReference type="ARBA" id="ARBA00005189"/>
    </source>
</evidence>
<evidence type="ECO:0000256" key="19">
    <source>
        <dbReference type="ARBA" id="ARBA00036623"/>
    </source>
</evidence>
<comment type="catalytic activity">
    <reaction evidence="21">
        <text>1-(1Z-octadecenyl)-2-(5Z,8Z,11Z,14Z- eicosatetraenoyl)-sn-glycero-3-phosphoethanolamine + L-serine = 1-(1Z-octadecenyl)-2-(5Z,8Z,11Z,14Z-eicosatetraenoyl)-sn-glycero-3-phospho-L-serine + ethanolamine</text>
        <dbReference type="Rhea" id="RHEA:41604"/>
        <dbReference type="ChEBI" id="CHEBI:33384"/>
        <dbReference type="ChEBI" id="CHEBI:57603"/>
        <dbReference type="ChEBI" id="CHEBI:78342"/>
        <dbReference type="ChEBI" id="CHEBI:78343"/>
    </reaction>
    <physiologicalReaction direction="left-to-right" evidence="21">
        <dbReference type="Rhea" id="RHEA:41605"/>
    </physiologicalReaction>
</comment>
<sequence>MQRRSLKIREKEGEEEEMKKPSSHRSAKVFDDGTNTFFWQAHTVLAGLVIVCVLCYVTLTEGAFMGNTQENIRRGVVAVVIVFILIGVIHMPDGPFLRPHPVVWRLALVVNILYVLLLIFTLFQSVDDARQFLSVLDPSLGQPLPEKDYGGDCAIYTPDNENGSFANLVDKMDVFVPCHFFGWWVKALILRDVFLLSIVSVGFELLEYTLELQLPNFGECWWDHWIMDFLVCNGLGIWLGVKTCEYLEIKNYHWRGLYKAPTFKGKLRRAVTQFTPYSWTSYRWGYTQSLSRFIFVFAIVISWLVQELNTFYLKAILWIPPNHIFNFYRVLVYAFSGSCAMKEMYDYLSTSDKNARIGRFSWLCFAAIICEVMIEIKFGWYILTIPVPRAAIIFWTSLFLLVFVWAFWKFTVPFRDMPVIGGPYRNLTGFITGRDDRTKSM</sequence>
<keyword evidence="11 22" id="KW-0472">Membrane</keyword>
<keyword evidence="10 22" id="KW-0443">Lipid metabolism</keyword>
<keyword evidence="8 22" id="KW-0256">Endoplasmic reticulum</keyword>
<dbReference type="EMBL" id="CASHTH010000135">
    <property type="protein sequence ID" value="CAI7992065.1"/>
    <property type="molecule type" value="Genomic_DNA"/>
</dbReference>
<evidence type="ECO:0000256" key="15">
    <source>
        <dbReference type="ARBA" id="ARBA00035833"/>
    </source>
</evidence>
<keyword evidence="5 22" id="KW-0444">Lipid biosynthesis</keyword>
<dbReference type="GO" id="GO:0005789">
    <property type="term" value="C:endoplasmic reticulum membrane"/>
    <property type="evidence" value="ECO:0007669"/>
    <property type="project" value="UniProtKB-SubCell"/>
</dbReference>
<feature type="transmembrane region" description="Helical" evidence="22">
    <location>
        <begin position="324"/>
        <end position="341"/>
    </location>
</feature>
<evidence type="ECO:0000313" key="25">
    <source>
        <dbReference type="Proteomes" id="UP001174909"/>
    </source>
</evidence>
<dbReference type="PANTHER" id="PTHR15362:SF7">
    <property type="entry name" value="PHOSPHATIDYLSERINE SYNTHASE 2"/>
    <property type="match status" value="1"/>
</dbReference>
<comment type="catalytic activity">
    <reaction evidence="17">
        <text>1-octadecanoyl-2-(5Z,8Z,11Z,14Z)-eicosatetraenoyl-sn-glycero-3-phosphoethanolamine + L-serine = 1-octadecanoyl-2-(5Z,8Z,11Z,14Z)-eicosatetraenoyl-sn-glycero-3-phosphoserine + ethanolamine</text>
        <dbReference type="Rhea" id="RHEA:41500"/>
        <dbReference type="ChEBI" id="CHEBI:33384"/>
        <dbReference type="ChEBI" id="CHEBI:57603"/>
        <dbReference type="ChEBI" id="CHEBI:78268"/>
        <dbReference type="ChEBI" id="CHEBI:78269"/>
    </reaction>
    <physiologicalReaction direction="left-to-right" evidence="17">
        <dbReference type="Rhea" id="RHEA:41501"/>
    </physiologicalReaction>
</comment>
<feature type="transmembrane region" description="Helical" evidence="22">
    <location>
        <begin position="37"/>
        <end position="59"/>
    </location>
</feature>
<organism evidence="24 25">
    <name type="scientific">Geodia barretti</name>
    <name type="common">Barrett's horny sponge</name>
    <dbReference type="NCBI Taxonomy" id="519541"/>
    <lineage>
        <taxon>Eukaryota</taxon>
        <taxon>Metazoa</taxon>
        <taxon>Porifera</taxon>
        <taxon>Demospongiae</taxon>
        <taxon>Heteroscleromorpha</taxon>
        <taxon>Tetractinellida</taxon>
        <taxon>Astrophorina</taxon>
        <taxon>Geodiidae</taxon>
        <taxon>Geodia</taxon>
    </lineage>
</organism>
<evidence type="ECO:0000256" key="9">
    <source>
        <dbReference type="ARBA" id="ARBA00022989"/>
    </source>
</evidence>
<comment type="similarity">
    <text evidence="4 22">Belongs to the phosphatidyl serine synthase family.</text>
</comment>
<evidence type="ECO:0000256" key="5">
    <source>
        <dbReference type="ARBA" id="ARBA00022516"/>
    </source>
</evidence>
<proteinExistence type="inferred from homology"/>
<evidence type="ECO:0000256" key="22">
    <source>
        <dbReference type="RuleBase" id="RU368094"/>
    </source>
</evidence>
<evidence type="ECO:0000256" key="1">
    <source>
        <dbReference type="ARBA" id="ARBA00004477"/>
    </source>
</evidence>
<feature type="transmembrane region" description="Helical" evidence="22">
    <location>
        <begin position="102"/>
        <end position="123"/>
    </location>
</feature>
<comment type="catalytic activity">
    <reaction evidence="14">
        <text>1-hexadecanoyl-2-(9Z-octadecenoyl)-sn-glycero-3-phosphoethanolamine + L-serine = 1-hexadecanoyl-2-(9Z-octadecenoyl)-sn-glycero-3-phospho-L-serine + ethanolamine</text>
        <dbReference type="Rhea" id="RHEA:41484"/>
        <dbReference type="ChEBI" id="CHEBI:33384"/>
        <dbReference type="ChEBI" id="CHEBI:57603"/>
        <dbReference type="ChEBI" id="CHEBI:73007"/>
        <dbReference type="ChEBI" id="CHEBI:75029"/>
    </reaction>
    <physiologicalReaction direction="left-to-right" evidence="14">
        <dbReference type="Rhea" id="RHEA:41485"/>
    </physiologicalReaction>
</comment>
<gene>
    <name evidence="24" type="ORF">GBAR_LOCUS914</name>
</gene>
<feature type="transmembrane region" description="Helical" evidence="22">
    <location>
        <begin position="362"/>
        <end position="383"/>
    </location>
</feature>
<reference evidence="24" key="1">
    <citation type="submission" date="2023-03" db="EMBL/GenBank/DDBJ databases">
        <authorList>
            <person name="Steffen K."/>
            <person name="Cardenas P."/>
        </authorList>
    </citation>
    <scope>NUCLEOTIDE SEQUENCE</scope>
</reference>
<evidence type="ECO:0000256" key="13">
    <source>
        <dbReference type="ARBA" id="ARBA00023264"/>
    </source>
</evidence>
<evidence type="ECO:0000256" key="4">
    <source>
        <dbReference type="ARBA" id="ARBA00008671"/>
    </source>
</evidence>
<feature type="transmembrane region" description="Helical" evidence="22">
    <location>
        <begin position="389"/>
        <end position="408"/>
    </location>
</feature>
<comment type="catalytic activity">
    <reaction evidence="16">
        <text>1-(1Z-octadecenyl)-2-(9Z-octadecenoyl)-sn-glycero-3-phosphoethanolamine + L-serine = 1-(1Z-octadecenyl)-2-(9Z-octadecenoyl)-sn-glycero-3-phospho-L-serine + ethanolamine</text>
        <dbReference type="Rhea" id="RHEA:41600"/>
        <dbReference type="ChEBI" id="CHEBI:33384"/>
        <dbReference type="ChEBI" id="CHEBI:57603"/>
        <dbReference type="ChEBI" id="CHEBI:78340"/>
        <dbReference type="ChEBI" id="CHEBI:78341"/>
    </reaction>
    <physiologicalReaction direction="left-to-right" evidence="16">
        <dbReference type="Rhea" id="RHEA:41601"/>
    </physiologicalReaction>
</comment>
<evidence type="ECO:0000256" key="6">
    <source>
        <dbReference type="ARBA" id="ARBA00022679"/>
    </source>
</evidence>
<accession>A0AA35W1Q4</accession>
<name>A0AA35W1Q4_GEOBA</name>
<dbReference type="Proteomes" id="UP001174909">
    <property type="component" value="Unassembled WGS sequence"/>
</dbReference>
<evidence type="ECO:0000313" key="24">
    <source>
        <dbReference type="EMBL" id="CAI7992065.1"/>
    </source>
</evidence>
<evidence type="ECO:0000256" key="18">
    <source>
        <dbReference type="ARBA" id="ARBA00036428"/>
    </source>
</evidence>
<evidence type="ECO:0000256" key="11">
    <source>
        <dbReference type="ARBA" id="ARBA00023136"/>
    </source>
</evidence>
<evidence type="ECO:0000256" key="23">
    <source>
        <dbReference type="SAM" id="MobiDB-lite"/>
    </source>
</evidence>
<dbReference type="PANTHER" id="PTHR15362">
    <property type="entry name" value="PHOSPHATIDYLINOSITOL SYNTHASE"/>
    <property type="match status" value="1"/>
</dbReference>
<comment type="catalytic activity">
    <reaction evidence="18">
        <text>1-octadecanoyl-2-(4Z,7Z,10Z,13Z,16Z,19Z-docosahexaenoyl)-sn-glycero-3-phosphoethanolamine + L-serine = 1-octadecanoyl-2-(4Z,7Z,10Z,13Z,16Z,19Z-docosahexaenoyl)-sn-glycero-3-phosphoserine + ethanolamine</text>
        <dbReference type="Rhea" id="RHEA:41492"/>
        <dbReference type="ChEBI" id="CHEBI:33384"/>
        <dbReference type="ChEBI" id="CHEBI:57603"/>
        <dbReference type="ChEBI" id="CHEBI:78265"/>
        <dbReference type="ChEBI" id="CHEBI:78266"/>
    </reaction>
    <physiologicalReaction direction="left-to-right" evidence="18">
        <dbReference type="Rhea" id="RHEA:41493"/>
    </physiologicalReaction>
</comment>
<evidence type="ECO:0000256" key="17">
    <source>
        <dbReference type="ARBA" id="ARBA00035955"/>
    </source>
</evidence>
<evidence type="ECO:0000256" key="14">
    <source>
        <dbReference type="ARBA" id="ARBA00035767"/>
    </source>
</evidence>
<evidence type="ECO:0000256" key="16">
    <source>
        <dbReference type="ARBA" id="ARBA00035875"/>
    </source>
</evidence>
<dbReference type="GO" id="GO:0006659">
    <property type="term" value="P:phosphatidylserine biosynthetic process"/>
    <property type="evidence" value="ECO:0007669"/>
    <property type="project" value="UniProtKB-UniRule"/>
</dbReference>
<feature type="transmembrane region" description="Helical" evidence="22">
    <location>
        <begin position="71"/>
        <end position="90"/>
    </location>
</feature>
<comment type="catalytic activity">
    <reaction evidence="22">
        <text>a 1,2-diacyl-sn-glycero-3-phosphoethanolamine + L-serine = a 1,2-diacyl-sn-glycero-3-phospho-L-serine + ethanolamine</text>
        <dbReference type="Rhea" id="RHEA:27606"/>
        <dbReference type="ChEBI" id="CHEBI:33384"/>
        <dbReference type="ChEBI" id="CHEBI:57262"/>
        <dbReference type="ChEBI" id="CHEBI:57603"/>
        <dbReference type="ChEBI" id="CHEBI:64612"/>
        <dbReference type="EC" id="2.7.8.29"/>
    </reaction>
</comment>
<comment type="caution">
    <text evidence="24">The sequence shown here is derived from an EMBL/GenBank/DDBJ whole genome shotgun (WGS) entry which is preliminary data.</text>
</comment>
<comment type="pathway">
    <text evidence="3">Lipid metabolism.</text>
</comment>
<dbReference type="Pfam" id="PF03034">
    <property type="entry name" value="PSS"/>
    <property type="match status" value="1"/>
</dbReference>
<protein>
    <recommendedName>
        <fullName evidence="22">Phosphatidylserine synthase</fullName>
        <ecNumber evidence="22">2.7.8.29</ecNumber>
    </recommendedName>
    <alternativeName>
        <fullName evidence="22">Serine-exchange enzyme</fullName>
    </alternativeName>
</protein>
<feature type="region of interest" description="Disordered" evidence="23">
    <location>
        <begin position="1"/>
        <end position="25"/>
    </location>
</feature>
<evidence type="ECO:0000256" key="8">
    <source>
        <dbReference type="ARBA" id="ARBA00022824"/>
    </source>
</evidence>
<dbReference type="GO" id="GO:0106245">
    <property type="term" value="F:L-serine-phosphatidylethanolamine phosphatidyltransferase activity"/>
    <property type="evidence" value="ECO:0007669"/>
    <property type="project" value="UniProtKB-UniRule"/>
</dbReference>
<comment type="subcellular location">
    <subcellularLocation>
        <location evidence="1 22">Endoplasmic reticulum membrane</location>
        <topology evidence="1 22">Multi-pass membrane protein</topology>
    </subcellularLocation>
</comment>
<keyword evidence="12 22" id="KW-0594">Phospholipid biosynthesis</keyword>
<feature type="compositionally biased region" description="Basic and acidic residues" evidence="23">
    <location>
        <begin position="7"/>
        <end position="20"/>
    </location>
</feature>
<dbReference type="EC" id="2.7.8.29" evidence="22"/>
<feature type="transmembrane region" description="Helical" evidence="22">
    <location>
        <begin position="293"/>
        <end position="312"/>
    </location>
</feature>
<keyword evidence="6 22" id="KW-0808">Transferase</keyword>
<evidence type="ECO:0000256" key="20">
    <source>
        <dbReference type="ARBA" id="ARBA00036644"/>
    </source>
</evidence>
<comment type="function">
    <text evidence="22">Catalyzes a base-exchange reaction in which the polar head group of phosphatidylethanolamine (PE) is replaced by L-serine.</text>
</comment>
<evidence type="ECO:0000256" key="21">
    <source>
        <dbReference type="ARBA" id="ARBA00036733"/>
    </source>
</evidence>
<comment type="catalytic activity">
    <reaction evidence="19">
        <text>1-(1Z-octadecenyl)-2-(4Z,7Z,10Z,13Z,16Z,19Z-docosahexaenoyl)-sn-glycero-3-phosphoethanolamine + L-serine = 1-(1Z-octadecenyl)-2-(4Z,7Z,10Z,13Z,16Z,19Z-docosahexaenoyl)-sn-glycero-3-phospho-L-serine + ethanolamine</text>
        <dbReference type="Rhea" id="RHEA:41496"/>
        <dbReference type="ChEBI" id="CHEBI:33384"/>
        <dbReference type="ChEBI" id="CHEBI:57603"/>
        <dbReference type="ChEBI" id="CHEBI:78263"/>
        <dbReference type="ChEBI" id="CHEBI:78264"/>
    </reaction>
    <physiologicalReaction direction="left-to-right" evidence="19">
        <dbReference type="Rhea" id="RHEA:41497"/>
    </physiologicalReaction>
</comment>
<comment type="catalytic activity">
    <reaction evidence="15">
        <text>1-hexadecanoyl-2-(4Z,7Z,10Z,13Z,16Z,19Z-docosahexaenoyl)-sn-glycero-3-phosphoethanolamine + L-serine = 1-hexadecanoyl-2-(4Z,7Z,10Z,13Z,16Z,19Z-docosahexaenoyl)-sn-glycero-3-phosphoserine + ethanolamine</text>
        <dbReference type="Rhea" id="RHEA:41488"/>
        <dbReference type="ChEBI" id="CHEBI:33384"/>
        <dbReference type="ChEBI" id="CHEBI:57603"/>
        <dbReference type="ChEBI" id="CHEBI:78261"/>
        <dbReference type="ChEBI" id="CHEBI:78262"/>
    </reaction>
    <physiologicalReaction direction="left-to-right" evidence="15">
        <dbReference type="Rhea" id="RHEA:41489"/>
    </physiologicalReaction>
</comment>
<evidence type="ECO:0000256" key="10">
    <source>
        <dbReference type="ARBA" id="ARBA00023098"/>
    </source>
</evidence>
<keyword evidence="13 22" id="KW-1208">Phospholipid metabolism</keyword>
<comment type="catalytic activity">
    <reaction evidence="20">
        <text>1-octadecanoyl-2-(9Z-octadecenoyl)-sn-glycero-3-phosphoethanolamine + L-serine = 1-octadecanoyl-2-(9Z-octadecenoyl)-sn-glycero-3-phospho-L-serine + ethanolamine</text>
        <dbReference type="Rhea" id="RHEA:40795"/>
        <dbReference type="ChEBI" id="CHEBI:33384"/>
        <dbReference type="ChEBI" id="CHEBI:57603"/>
        <dbReference type="ChEBI" id="CHEBI:75038"/>
        <dbReference type="ChEBI" id="CHEBI:78260"/>
    </reaction>
    <physiologicalReaction direction="left-to-right" evidence="20">
        <dbReference type="Rhea" id="RHEA:40796"/>
    </physiologicalReaction>
</comment>